<organism evidence="2 3">
    <name type="scientific">Drosophila kikkawai</name>
    <name type="common">Fruit fly</name>
    <dbReference type="NCBI Taxonomy" id="30033"/>
    <lineage>
        <taxon>Eukaryota</taxon>
        <taxon>Metazoa</taxon>
        <taxon>Ecdysozoa</taxon>
        <taxon>Arthropoda</taxon>
        <taxon>Hexapoda</taxon>
        <taxon>Insecta</taxon>
        <taxon>Pterygota</taxon>
        <taxon>Neoptera</taxon>
        <taxon>Endopterygota</taxon>
        <taxon>Diptera</taxon>
        <taxon>Brachycera</taxon>
        <taxon>Muscomorpha</taxon>
        <taxon>Ephydroidea</taxon>
        <taxon>Drosophilidae</taxon>
        <taxon>Drosophila</taxon>
        <taxon>Sophophora</taxon>
    </lineage>
</organism>
<name>A0A6P4IQ71_DROKI</name>
<proteinExistence type="predicted"/>
<dbReference type="OrthoDB" id="7727171at2759"/>
<gene>
    <name evidence="3" type="primary">LOC108080749</name>
</gene>
<dbReference type="SMART" id="SM00697">
    <property type="entry name" value="DM8"/>
    <property type="match status" value="1"/>
</dbReference>
<dbReference type="GeneID" id="108080749"/>
<dbReference type="Proteomes" id="UP001652661">
    <property type="component" value="Chromosome 3R"/>
</dbReference>
<reference evidence="3" key="1">
    <citation type="submission" date="2025-08" db="UniProtKB">
        <authorList>
            <consortium name="RefSeq"/>
        </authorList>
    </citation>
    <scope>IDENTIFICATION</scope>
    <source>
        <strain evidence="3">14028-0561.14</strain>
        <tissue evidence="3">Whole fly</tissue>
    </source>
</reference>
<evidence type="ECO:0008006" key="4">
    <source>
        <dbReference type="Google" id="ProtNLM"/>
    </source>
</evidence>
<keyword evidence="2" id="KW-1185">Reference proteome</keyword>
<feature type="signal peptide" evidence="1">
    <location>
        <begin position="1"/>
        <end position="20"/>
    </location>
</feature>
<accession>A0A6P4IQ71</accession>
<dbReference type="Pfam" id="PF06477">
    <property type="entry name" value="DUF1091"/>
    <property type="match status" value="1"/>
</dbReference>
<dbReference type="PANTHER" id="PTHR20898">
    <property type="entry name" value="DAEDALUS ON 3-RELATED-RELATED"/>
    <property type="match status" value="1"/>
</dbReference>
<evidence type="ECO:0000256" key="1">
    <source>
        <dbReference type="SAM" id="SignalP"/>
    </source>
</evidence>
<protein>
    <recommendedName>
        <fullName evidence="4">MD-2-related lipid-recognition domain-containing protein</fullName>
    </recommendedName>
</protein>
<dbReference type="AlphaFoldDB" id="A0A6P4IQ71"/>
<keyword evidence="1" id="KW-0732">Signal</keyword>
<evidence type="ECO:0000313" key="2">
    <source>
        <dbReference type="Proteomes" id="UP001652661"/>
    </source>
</evidence>
<dbReference type="RefSeq" id="XP_017031092.2">
    <property type="nucleotide sequence ID" value="XM_017175603.3"/>
</dbReference>
<dbReference type="PANTHER" id="PTHR20898:SF0">
    <property type="entry name" value="DAEDALUS ON 3-RELATED"/>
    <property type="match status" value="1"/>
</dbReference>
<dbReference type="InterPro" id="IPR010512">
    <property type="entry name" value="DUF1091"/>
</dbReference>
<sequence>MRARLDFVVLLLAFLIVLQPDFISPSRFKFTNFVCDSVDESVLLVHTCRLKAVRRDKTTLNFNGTLLKSINKCRVHAQIFKRANGFKPWLYNITIEACRFLRKPYEAPVILVFNLFKSFSVFNKTCPYEGSVYVMGFYLMAEQIPVPLPSGEYLILIKWYVKDLMMISTGIYFSFEENLT</sequence>
<feature type="chain" id="PRO_5046685615" description="MD-2-related lipid-recognition domain-containing protein" evidence="1">
    <location>
        <begin position="21"/>
        <end position="180"/>
    </location>
</feature>
<evidence type="ECO:0000313" key="3">
    <source>
        <dbReference type="RefSeq" id="XP_017031092.2"/>
    </source>
</evidence>